<protein>
    <submittedName>
        <fullName evidence="3">Alpha/beta hydrolase</fullName>
    </submittedName>
</protein>
<reference evidence="3" key="1">
    <citation type="journal article" date="2020" name="Stud. Mycol.">
        <title>101 Dothideomycetes genomes: a test case for predicting lifestyles and emergence of pathogens.</title>
        <authorList>
            <person name="Haridas S."/>
            <person name="Albert R."/>
            <person name="Binder M."/>
            <person name="Bloem J."/>
            <person name="Labutti K."/>
            <person name="Salamov A."/>
            <person name="Andreopoulos B."/>
            <person name="Baker S."/>
            <person name="Barry K."/>
            <person name="Bills G."/>
            <person name="Bluhm B."/>
            <person name="Cannon C."/>
            <person name="Castanera R."/>
            <person name="Culley D."/>
            <person name="Daum C."/>
            <person name="Ezra D."/>
            <person name="Gonzalez J."/>
            <person name="Henrissat B."/>
            <person name="Kuo A."/>
            <person name="Liang C."/>
            <person name="Lipzen A."/>
            <person name="Lutzoni F."/>
            <person name="Magnuson J."/>
            <person name="Mondo S."/>
            <person name="Nolan M."/>
            <person name="Ohm R."/>
            <person name="Pangilinan J."/>
            <person name="Park H.-J."/>
            <person name="Ramirez L."/>
            <person name="Alfaro M."/>
            <person name="Sun H."/>
            <person name="Tritt A."/>
            <person name="Yoshinaga Y."/>
            <person name="Zwiers L.-H."/>
            <person name="Turgeon B."/>
            <person name="Goodwin S."/>
            <person name="Spatafora J."/>
            <person name="Crous P."/>
            <person name="Grigoriev I."/>
        </authorList>
    </citation>
    <scope>NUCLEOTIDE SEQUENCE</scope>
    <source>
        <strain evidence="3">CBS 116435</strain>
    </source>
</reference>
<dbReference type="PANTHER" id="PTHR48081:SF8">
    <property type="entry name" value="ALPHA_BETA HYDROLASE FOLD-3 DOMAIN-CONTAINING PROTEIN-RELATED"/>
    <property type="match status" value="1"/>
</dbReference>
<dbReference type="InterPro" id="IPR013094">
    <property type="entry name" value="AB_hydrolase_3"/>
</dbReference>
<evidence type="ECO:0000259" key="2">
    <source>
        <dbReference type="Pfam" id="PF07859"/>
    </source>
</evidence>
<keyword evidence="4" id="KW-1185">Reference proteome</keyword>
<dbReference type="SUPFAM" id="SSF53474">
    <property type="entry name" value="alpha/beta-Hydrolases"/>
    <property type="match status" value="1"/>
</dbReference>
<dbReference type="PANTHER" id="PTHR48081">
    <property type="entry name" value="AB HYDROLASE SUPERFAMILY PROTEIN C4A8.06C"/>
    <property type="match status" value="1"/>
</dbReference>
<dbReference type="Gene3D" id="3.40.50.1820">
    <property type="entry name" value="alpha/beta hydrolase"/>
    <property type="match status" value="1"/>
</dbReference>
<proteinExistence type="predicted"/>
<evidence type="ECO:0000313" key="3">
    <source>
        <dbReference type="EMBL" id="KAF2717045.1"/>
    </source>
</evidence>
<comment type="caution">
    <text evidence="3">The sequence shown here is derived from an EMBL/GenBank/DDBJ whole genome shotgun (WGS) entry which is preliminary data.</text>
</comment>
<evidence type="ECO:0000256" key="1">
    <source>
        <dbReference type="ARBA" id="ARBA00022801"/>
    </source>
</evidence>
<name>A0A9P4ULK6_9PEZI</name>
<accession>A0A9P4ULK6</accession>
<dbReference type="InterPro" id="IPR050300">
    <property type="entry name" value="GDXG_lipolytic_enzyme"/>
</dbReference>
<organism evidence="3 4">
    <name type="scientific">Polychaeton citri CBS 116435</name>
    <dbReference type="NCBI Taxonomy" id="1314669"/>
    <lineage>
        <taxon>Eukaryota</taxon>
        <taxon>Fungi</taxon>
        <taxon>Dikarya</taxon>
        <taxon>Ascomycota</taxon>
        <taxon>Pezizomycotina</taxon>
        <taxon>Dothideomycetes</taxon>
        <taxon>Dothideomycetidae</taxon>
        <taxon>Capnodiales</taxon>
        <taxon>Capnodiaceae</taxon>
        <taxon>Polychaeton</taxon>
    </lineage>
</organism>
<dbReference type="GO" id="GO:0016787">
    <property type="term" value="F:hydrolase activity"/>
    <property type="evidence" value="ECO:0007669"/>
    <property type="project" value="UniProtKB-KW"/>
</dbReference>
<feature type="domain" description="Alpha/beta hydrolase fold-3" evidence="2">
    <location>
        <begin position="88"/>
        <end position="296"/>
    </location>
</feature>
<dbReference type="Proteomes" id="UP000799441">
    <property type="component" value="Unassembled WGS sequence"/>
</dbReference>
<dbReference type="AlphaFoldDB" id="A0A9P4ULK6"/>
<dbReference type="EMBL" id="MU003854">
    <property type="protein sequence ID" value="KAF2717045.1"/>
    <property type="molecule type" value="Genomic_DNA"/>
</dbReference>
<dbReference type="Pfam" id="PF07859">
    <property type="entry name" value="Abhydrolase_3"/>
    <property type="match status" value="1"/>
</dbReference>
<gene>
    <name evidence="3" type="ORF">K431DRAFT_288915</name>
</gene>
<dbReference type="InterPro" id="IPR029058">
    <property type="entry name" value="AB_hydrolase_fold"/>
</dbReference>
<keyword evidence="1 3" id="KW-0378">Hydrolase</keyword>
<dbReference type="OrthoDB" id="433474at2759"/>
<sequence length="320" mass="34848">MPLQLNPHIIALTQAIFGDQGPPPKPPVDDVPSRRVANKGFYELMSSSLPEFPDVDTKDFYTKAADGRTDIVLRWFQKRGSTGPLPAVVFAHGGGMISMAVDDYDKIIKRYTSLSGTPILAVDYRIAPESPAPGIVRDCYAGLEWLHAHASELNVDTNRIAVGGDSGGGGIAAALALYAKSQKGPKISKQFLLYPMLDDRTVRTDPEIAPMAVWNHEDNLTAWGAVLGDRRGTEDVMPYDAAGRMTVDDARGLPPVYIDFGQIDLFRDECLEYALKLSKAGVDCELHMFQGMTHAAENLIVDAEAAKQMVAARIAFLKSI</sequence>
<evidence type="ECO:0000313" key="4">
    <source>
        <dbReference type="Proteomes" id="UP000799441"/>
    </source>
</evidence>